<accession>A0A5B9P5E6</accession>
<keyword evidence="1" id="KW-1133">Transmembrane helix</keyword>
<organism evidence="2 3">
    <name type="scientific">Mariniblastus fucicola</name>
    <dbReference type="NCBI Taxonomy" id="980251"/>
    <lineage>
        <taxon>Bacteria</taxon>
        <taxon>Pseudomonadati</taxon>
        <taxon>Planctomycetota</taxon>
        <taxon>Planctomycetia</taxon>
        <taxon>Pirellulales</taxon>
        <taxon>Pirellulaceae</taxon>
        <taxon>Mariniblastus</taxon>
    </lineage>
</organism>
<keyword evidence="3" id="KW-1185">Reference proteome</keyword>
<keyword evidence="1" id="KW-0812">Transmembrane</keyword>
<sequence>MLLAESLIKADENSIDRRNNREDFLLQLLEISSEISPEKNMKIVEQIYEQEDAILRADKLIRQSQEEFLANARKLESLDRNFDPIVDLYLVVMIAGTIVGTLGFWLWWYKTQRLLDRKLLHDTREL</sequence>
<dbReference type="AlphaFoldDB" id="A0A5B9P5E6"/>
<dbReference type="EMBL" id="CP042912">
    <property type="protein sequence ID" value="QEG21484.1"/>
    <property type="molecule type" value="Genomic_DNA"/>
</dbReference>
<reference evidence="2 3" key="1">
    <citation type="submission" date="2019-08" db="EMBL/GenBank/DDBJ databases">
        <title>Deep-cultivation of Planctomycetes and their phenomic and genomic characterization uncovers novel biology.</title>
        <authorList>
            <person name="Wiegand S."/>
            <person name="Jogler M."/>
            <person name="Boedeker C."/>
            <person name="Pinto D."/>
            <person name="Vollmers J."/>
            <person name="Rivas-Marin E."/>
            <person name="Kohn T."/>
            <person name="Peeters S.H."/>
            <person name="Heuer A."/>
            <person name="Rast P."/>
            <person name="Oberbeckmann S."/>
            <person name="Bunk B."/>
            <person name="Jeske O."/>
            <person name="Meyerdierks A."/>
            <person name="Storesund J.E."/>
            <person name="Kallscheuer N."/>
            <person name="Luecker S."/>
            <person name="Lage O.M."/>
            <person name="Pohl T."/>
            <person name="Merkel B.J."/>
            <person name="Hornburger P."/>
            <person name="Mueller R.-W."/>
            <person name="Bruemmer F."/>
            <person name="Labrenz M."/>
            <person name="Spormann A.M."/>
            <person name="Op den Camp H."/>
            <person name="Overmann J."/>
            <person name="Amann R."/>
            <person name="Jetten M.S.M."/>
            <person name="Mascher T."/>
            <person name="Medema M.H."/>
            <person name="Devos D.P."/>
            <person name="Kaster A.-K."/>
            <person name="Ovreas L."/>
            <person name="Rohde M."/>
            <person name="Galperin M.Y."/>
            <person name="Jogler C."/>
        </authorList>
    </citation>
    <scope>NUCLEOTIDE SEQUENCE [LARGE SCALE GENOMIC DNA]</scope>
    <source>
        <strain evidence="2 3">FC18</strain>
    </source>
</reference>
<proteinExistence type="predicted"/>
<dbReference type="RefSeq" id="WP_075083119.1">
    <property type="nucleotide sequence ID" value="NZ_CP042912.1"/>
</dbReference>
<evidence type="ECO:0000313" key="3">
    <source>
        <dbReference type="Proteomes" id="UP000322214"/>
    </source>
</evidence>
<gene>
    <name evidence="2" type="ORF">MFFC18_13400</name>
</gene>
<name>A0A5B9P5E6_9BACT</name>
<evidence type="ECO:0000256" key="1">
    <source>
        <dbReference type="SAM" id="Phobius"/>
    </source>
</evidence>
<evidence type="ECO:0000313" key="2">
    <source>
        <dbReference type="EMBL" id="QEG21484.1"/>
    </source>
</evidence>
<keyword evidence="1" id="KW-0472">Membrane</keyword>
<dbReference type="KEGG" id="mff:MFFC18_13400"/>
<protein>
    <submittedName>
        <fullName evidence="2">Uncharacterized protein</fullName>
    </submittedName>
</protein>
<feature type="transmembrane region" description="Helical" evidence="1">
    <location>
        <begin position="88"/>
        <end position="109"/>
    </location>
</feature>
<dbReference type="Proteomes" id="UP000322214">
    <property type="component" value="Chromosome"/>
</dbReference>